<dbReference type="GO" id="GO:0055037">
    <property type="term" value="C:recycling endosome"/>
    <property type="evidence" value="ECO:0007669"/>
    <property type="project" value="UniProtKB-SubCell"/>
</dbReference>
<feature type="region of interest" description="Disordered" evidence="18">
    <location>
        <begin position="114"/>
        <end position="161"/>
    </location>
</feature>
<protein>
    <recommendedName>
        <fullName evidence="24">MICAL-like protein 2</fullName>
    </recommendedName>
</protein>
<keyword evidence="11 16" id="KW-0440">LIM domain</keyword>
<evidence type="ECO:0000256" key="5">
    <source>
        <dbReference type="ARBA" id="ARBA00022475"/>
    </source>
</evidence>
<feature type="compositionally biased region" description="Polar residues" evidence="18">
    <location>
        <begin position="294"/>
        <end position="304"/>
    </location>
</feature>
<dbReference type="Pfam" id="PF12130">
    <property type="entry name" value="bMERB_dom"/>
    <property type="match status" value="1"/>
</dbReference>
<dbReference type="EMBL" id="JAUYZG010000004">
    <property type="protein sequence ID" value="KAK2908587.1"/>
    <property type="molecule type" value="Genomic_DNA"/>
</dbReference>
<gene>
    <name evidence="22" type="ORF">Q8A67_004424</name>
</gene>
<dbReference type="GO" id="GO:0042995">
    <property type="term" value="C:cell projection"/>
    <property type="evidence" value="ECO:0007669"/>
    <property type="project" value="UniProtKB-SubCell"/>
</dbReference>
<evidence type="ECO:0000256" key="15">
    <source>
        <dbReference type="ARBA" id="ARBA00023273"/>
    </source>
</evidence>
<feature type="compositionally biased region" description="Low complexity" evidence="18">
    <location>
        <begin position="603"/>
        <end position="613"/>
    </location>
</feature>
<feature type="domain" description="BMERB" evidence="21">
    <location>
        <begin position="644"/>
        <end position="799"/>
    </location>
</feature>
<dbReference type="SUPFAM" id="SSF47576">
    <property type="entry name" value="Calponin-homology domain, CH-domain"/>
    <property type="match status" value="1"/>
</dbReference>
<keyword evidence="9" id="KW-0967">Endosome</keyword>
<evidence type="ECO:0000256" key="9">
    <source>
        <dbReference type="ARBA" id="ARBA00022753"/>
    </source>
</evidence>
<keyword evidence="12 17" id="KW-0175">Coiled coil</keyword>
<evidence type="ECO:0000256" key="12">
    <source>
        <dbReference type="ARBA" id="ARBA00023054"/>
    </source>
</evidence>
<name>A0AA88QCU0_9TELE</name>
<evidence type="ECO:0008006" key="24">
    <source>
        <dbReference type="Google" id="ProtNLM"/>
    </source>
</evidence>
<dbReference type="SMART" id="SM01203">
    <property type="entry name" value="DUF3585"/>
    <property type="match status" value="1"/>
</dbReference>
<evidence type="ECO:0000256" key="6">
    <source>
        <dbReference type="ARBA" id="ARBA00022490"/>
    </source>
</evidence>
<keyword evidence="15" id="KW-0966">Cell projection</keyword>
<dbReference type="InterPro" id="IPR050540">
    <property type="entry name" value="F-actin_Monoox_Mical"/>
</dbReference>
<evidence type="ECO:0000256" key="11">
    <source>
        <dbReference type="ARBA" id="ARBA00023038"/>
    </source>
</evidence>
<dbReference type="InterPro" id="IPR036872">
    <property type="entry name" value="CH_dom_sf"/>
</dbReference>
<feature type="region of interest" description="Disordered" evidence="18">
    <location>
        <begin position="790"/>
        <end position="831"/>
    </location>
</feature>
<evidence type="ECO:0000256" key="4">
    <source>
        <dbReference type="ARBA" id="ARBA00004316"/>
    </source>
</evidence>
<feature type="compositionally biased region" description="Low complexity" evidence="18">
    <location>
        <begin position="384"/>
        <end position="429"/>
    </location>
</feature>
<keyword evidence="23" id="KW-1185">Reference proteome</keyword>
<evidence type="ECO:0000259" key="19">
    <source>
        <dbReference type="PROSITE" id="PS50021"/>
    </source>
</evidence>
<evidence type="ECO:0000313" key="23">
    <source>
        <dbReference type="Proteomes" id="UP001187343"/>
    </source>
</evidence>
<evidence type="ECO:0000256" key="2">
    <source>
        <dbReference type="ARBA" id="ARBA00004202"/>
    </source>
</evidence>
<keyword evidence="6" id="KW-0963">Cytoplasm</keyword>
<feature type="domain" description="Calponin-homology (CH)" evidence="19">
    <location>
        <begin position="1"/>
        <end position="107"/>
    </location>
</feature>
<feature type="compositionally biased region" description="Polar residues" evidence="18">
    <location>
        <begin position="355"/>
        <end position="374"/>
    </location>
</feature>
<dbReference type="InterPro" id="IPR001781">
    <property type="entry name" value="Znf_LIM"/>
</dbReference>
<evidence type="ECO:0000256" key="3">
    <source>
        <dbReference type="ARBA" id="ARBA00004245"/>
    </source>
</evidence>
<dbReference type="PROSITE" id="PS00478">
    <property type="entry name" value="LIM_DOMAIN_1"/>
    <property type="match status" value="1"/>
</dbReference>
<evidence type="ECO:0000256" key="18">
    <source>
        <dbReference type="SAM" id="MobiDB-lite"/>
    </source>
</evidence>
<dbReference type="CDD" id="cd21253">
    <property type="entry name" value="CH_MICALL2"/>
    <property type="match status" value="1"/>
</dbReference>
<feature type="compositionally biased region" description="Low complexity" evidence="18">
    <location>
        <begin position="306"/>
        <end position="336"/>
    </location>
</feature>
<evidence type="ECO:0000256" key="1">
    <source>
        <dbReference type="ARBA" id="ARBA00004172"/>
    </source>
</evidence>
<dbReference type="InterPro" id="IPR001715">
    <property type="entry name" value="CH_dom"/>
</dbReference>
<feature type="region of interest" description="Disordered" evidence="18">
    <location>
        <begin position="249"/>
        <end position="432"/>
    </location>
</feature>
<dbReference type="SMART" id="SM00132">
    <property type="entry name" value="LIM"/>
    <property type="match status" value="1"/>
</dbReference>
<comment type="caution">
    <text evidence="22">The sequence shown here is derived from an EMBL/GenBank/DDBJ whole genome shotgun (WGS) entry which is preliminary data.</text>
</comment>
<dbReference type="FunFam" id="1.10.418.10:FF:000055">
    <property type="entry name" value="MICAL-like protein 2"/>
    <property type="match status" value="1"/>
</dbReference>
<feature type="compositionally biased region" description="Polar residues" evidence="18">
    <location>
        <begin position="586"/>
        <end position="602"/>
    </location>
</feature>
<reference evidence="22" key="1">
    <citation type="submission" date="2023-08" db="EMBL/GenBank/DDBJ databases">
        <title>Chromosome-level Genome Assembly of mud carp (Cirrhinus molitorella).</title>
        <authorList>
            <person name="Liu H."/>
        </authorList>
    </citation>
    <scope>NUCLEOTIDE SEQUENCE</scope>
    <source>
        <strain evidence="22">Prfri</strain>
        <tissue evidence="22">Muscle</tissue>
    </source>
</reference>
<keyword evidence="5" id="KW-1003">Cell membrane</keyword>
<dbReference type="PANTHER" id="PTHR23167">
    <property type="entry name" value="CALPONIN HOMOLOGY DOMAIN-CONTAINING PROTEIN DDB_G0272472-RELATED"/>
    <property type="match status" value="1"/>
</dbReference>
<keyword evidence="10 16" id="KW-0862">Zinc</keyword>
<feature type="region of interest" description="Disordered" evidence="18">
    <location>
        <begin position="542"/>
        <end position="658"/>
    </location>
</feature>
<proteinExistence type="predicted"/>
<dbReference type="PROSITE" id="PS50023">
    <property type="entry name" value="LIM_DOMAIN_2"/>
    <property type="match status" value="1"/>
</dbReference>
<evidence type="ECO:0000256" key="17">
    <source>
        <dbReference type="SAM" id="Coils"/>
    </source>
</evidence>
<evidence type="ECO:0000256" key="10">
    <source>
        <dbReference type="ARBA" id="ARBA00022833"/>
    </source>
</evidence>
<feature type="compositionally biased region" description="Low complexity" evidence="18">
    <location>
        <begin position="631"/>
        <end position="645"/>
    </location>
</feature>
<dbReference type="PANTHER" id="PTHR23167:SF87">
    <property type="entry name" value="MICAL-LIKE PROTEIN 2"/>
    <property type="match status" value="1"/>
</dbReference>
<dbReference type="InterPro" id="IPR022735">
    <property type="entry name" value="bMERB_dom"/>
</dbReference>
<evidence type="ECO:0000256" key="13">
    <source>
        <dbReference type="ARBA" id="ARBA00023136"/>
    </source>
</evidence>
<dbReference type="GO" id="GO:0005886">
    <property type="term" value="C:plasma membrane"/>
    <property type="evidence" value="ECO:0007669"/>
    <property type="project" value="UniProtKB-SubCell"/>
</dbReference>
<feature type="compositionally biased region" description="Low complexity" evidence="18">
    <location>
        <begin position="344"/>
        <end position="354"/>
    </location>
</feature>
<feature type="domain" description="LIM zinc-binding" evidence="20">
    <location>
        <begin position="176"/>
        <end position="238"/>
    </location>
</feature>
<dbReference type="PROSITE" id="PS51848">
    <property type="entry name" value="BMERB"/>
    <property type="match status" value="1"/>
</dbReference>
<keyword evidence="13" id="KW-0472">Membrane</keyword>
<keyword evidence="7" id="KW-0597">Phosphoprotein</keyword>
<feature type="region of interest" description="Disordered" evidence="18">
    <location>
        <begin position="478"/>
        <end position="508"/>
    </location>
</feature>
<evidence type="ECO:0000259" key="21">
    <source>
        <dbReference type="PROSITE" id="PS51848"/>
    </source>
</evidence>
<evidence type="ECO:0000256" key="8">
    <source>
        <dbReference type="ARBA" id="ARBA00022723"/>
    </source>
</evidence>
<keyword evidence="14" id="KW-0206">Cytoskeleton</keyword>
<dbReference type="CDD" id="cd09444">
    <property type="entry name" value="LIM_Mical_like_1"/>
    <property type="match status" value="1"/>
</dbReference>
<dbReference type="Pfam" id="PF00307">
    <property type="entry name" value="CH"/>
    <property type="match status" value="1"/>
</dbReference>
<dbReference type="GO" id="GO:0046872">
    <property type="term" value="F:metal ion binding"/>
    <property type="evidence" value="ECO:0007669"/>
    <property type="project" value="UniProtKB-KW"/>
</dbReference>
<evidence type="ECO:0000256" key="14">
    <source>
        <dbReference type="ARBA" id="ARBA00023212"/>
    </source>
</evidence>
<comment type="subcellular location">
    <subcellularLocation>
        <location evidence="2">Cell membrane</location>
        <topology evidence="2">Peripheral membrane protein</topology>
    </subcellularLocation>
    <subcellularLocation>
        <location evidence="4">Cell projection</location>
    </subcellularLocation>
    <subcellularLocation>
        <location evidence="3">Cytoplasm</location>
        <location evidence="3">Cytoskeleton</location>
    </subcellularLocation>
    <subcellularLocation>
        <location evidence="1">Recycling endosome</location>
    </subcellularLocation>
</comment>
<dbReference type="Gene3D" id="1.10.418.10">
    <property type="entry name" value="Calponin-like domain"/>
    <property type="match status" value="1"/>
</dbReference>
<dbReference type="Gene3D" id="2.10.110.10">
    <property type="entry name" value="Cysteine Rich Protein"/>
    <property type="match status" value="1"/>
</dbReference>
<sequence length="831" mass="91160">MAAVKALQQWCKIQCEGYRDVSITNMTTSFRDGLAFCALIHKHRPDLIDFDSLSKENVYENNKQAFEVAEKELGIPALLDAEDMVALKVPDRLSILTYVSQYYNYFHGRSPIGGMGGIKRPAEEPSEAPSEKKNQPVKAKVFPSPKPATENKTPTPANEHKREVLAERANKSTLSSNCSVCNQHVHLVQRHLVDGKLYHRNCFKCKECSTILLSGTYKPGKEAGTFICKTHTSIEKPLNVPTTHITVTPPKAPSTFISKTDQNASGGDTGKAGLTPNTSKLSWLANKNDRTPTRELSPTPTPAVQLTPTPKTTPTAKTTPTPALRTTPIPALRTTPTPAPKTTPTPETTTVKTTFSPRTPTDSLKPVSNNAQKNQEARKRFFETSSNTSSNTSSIVPASKSTSSYISTTSVSTPSVKTPTPESTTPKVTAGAAAGKGRILLRVGDWGKTQDTEKEKKKENEMEKAKAVIGKMVTVEKNNNSLSPSPVGLKANSSNVSPVESGAKGPSGRVRLKALDTSMEPTAPAAATPSWIKDKSLSRSASMLSSNSKENGTAPSDWRSMLKPIKTVGSTESTGSPSKRPEAASSPRTSGLGISQTSVPAPSTTNISITINTPKAPSPSPMKNGPKPSDSTSGSSVSPVSPSGTETHKLHKPGYIPKEDIQKELKEIEINMDDLEKRGVELEKQLRQCDEEGEEDTLMNDLMVDWFNLIRNKQVYMRRESELVYIAKTQDLEEEQPSVEAELRKLMEKPEHLKTSWDRKREEELMEKLVGIVNDRNAIVEGLDDDRLREEEEDEQLNKMMQNLDMKKEKTKKKSLSRWFSLKSKRPSAED</sequence>
<evidence type="ECO:0000256" key="16">
    <source>
        <dbReference type="PROSITE-ProRule" id="PRU00125"/>
    </source>
</evidence>
<dbReference type="SMART" id="SM00033">
    <property type="entry name" value="CH"/>
    <property type="match status" value="1"/>
</dbReference>
<evidence type="ECO:0000256" key="7">
    <source>
        <dbReference type="ARBA" id="ARBA00022553"/>
    </source>
</evidence>
<dbReference type="AlphaFoldDB" id="A0AA88QCU0"/>
<dbReference type="Pfam" id="PF00412">
    <property type="entry name" value="LIM"/>
    <property type="match status" value="1"/>
</dbReference>
<dbReference type="GO" id="GO:0005856">
    <property type="term" value="C:cytoskeleton"/>
    <property type="evidence" value="ECO:0007669"/>
    <property type="project" value="UniProtKB-SubCell"/>
</dbReference>
<dbReference type="SUPFAM" id="SSF57716">
    <property type="entry name" value="Glucocorticoid receptor-like (DNA-binding domain)"/>
    <property type="match status" value="1"/>
</dbReference>
<feature type="compositionally biased region" description="Polar residues" evidence="18">
    <location>
        <begin position="568"/>
        <end position="577"/>
    </location>
</feature>
<keyword evidence="8 16" id="KW-0479">Metal-binding</keyword>
<dbReference type="Proteomes" id="UP001187343">
    <property type="component" value="Unassembled WGS sequence"/>
</dbReference>
<organism evidence="22 23">
    <name type="scientific">Cirrhinus molitorella</name>
    <name type="common">mud carp</name>
    <dbReference type="NCBI Taxonomy" id="172907"/>
    <lineage>
        <taxon>Eukaryota</taxon>
        <taxon>Metazoa</taxon>
        <taxon>Chordata</taxon>
        <taxon>Craniata</taxon>
        <taxon>Vertebrata</taxon>
        <taxon>Euteleostomi</taxon>
        <taxon>Actinopterygii</taxon>
        <taxon>Neopterygii</taxon>
        <taxon>Teleostei</taxon>
        <taxon>Ostariophysi</taxon>
        <taxon>Cypriniformes</taxon>
        <taxon>Cyprinidae</taxon>
        <taxon>Labeoninae</taxon>
        <taxon>Labeonini</taxon>
        <taxon>Cirrhinus</taxon>
    </lineage>
</organism>
<feature type="coiled-coil region" evidence="17">
    <location>
        <begin position="658"/>
        <end position="692"/>
    </location>
</feature>
<evidence type="ECO:0000259" key="20">
    <source>
        <dbReference type="PROSITE" id="PS50023"/>
    </source>
</evidence>
<feature type="compositionally biased region" description="Polar residues" evidence="18">
    <location>
        <begin position="255"/>
        <end position="266"/>
    </location>
</feature>
<evidence type="ECO:0000313" key="22">
    <source>
        <dbReference type="EMBL" id="KAK2908587.1"/>
    </source>
</evidence>
<dbReference type="PROSITE" id="PS50021">
    <property type="entry name" value="CH"/>
    <property type="match status" value="1"/>
</dbReference>
<accession>A0AA88QCU0</accession>